<gene>
    <name evidence="1" type="primary">RABB1B</name>
    <name evidence="1" type="ORF">AXF42_Ash006500</name>
</gene>
<dbReference type="Proteomes" id="UP000236161">
    <property type="component" value="Unassembled WGS sequence"/>
</dbReference>
<proteinExistence type="predicted"/>
<name>A0A2I0AZA7_9ASPA</name>
<dbReference type="OrthoDB" id="9989112at2759"/>
<dbReference type="InterPro" id="IPR050209">
    <property type="entry name" value="Rab_GTPases_membrane_traffic"/>
</dbReference>
<sequence>MVTIDGRPIKLQIWDTAGQESFRSITRSYYRGAAGALLVYDITSTRCLAEEGQRLRQFAHASHLMGNCILERDFQSPC</sequence>
<dbReference type="SUPFAM" id="SSF52540">
    <property type="entry name" value="P-loop containing nucleoside triphosphate hydrolases"/>
    <property type="match status" value="1"/>
</dbReference>
<dbReference type="AlphaFoldDB" id="A0A2I0AZA7"/>
<accession>A0A2I0AZA7</accession>
<dbReference type="InterPro" id="IPR001806">
    <property type="entry name" value="Small_GTPase"/>
</dbReference>
<organism evidence="1 2">
    <name type="scientific">Apostasia shenzhenica</name>
    <dbReference type="NCBI Taxonomy" id="1088818"/>
    <lineage>
        <taxon>Eukaryota</taxon>
        <taxon>Viridiplantae</taxon>
        <taxon>Streptophyta</taxon>
        <taxon>Embryophyta</taxon>
        <taxon>Tracheophyta</taxon>
        <taxon>Spermatophyta</taxon>
        <taxon>Magnoliopsida</taxon>
        <taxon>Liliopsida</taxon>
        <taxon>Asparagales</taxon>
        <taxon>Orchidaceae</taxon>
        <taxon>Apostasioideae</taxon>
        <taxon>Apostasia</taxon>
    </lineage>
</organism>
<evidence type="ECO:0000313" key="1">
    <source>
        <dbReference type="EMBL" id="PKA60865.1"/>
    </source>
</evidence>
<dbReference type="EMBL" id="KZ451935">
    <property type="protein sequence ID" value="PKA60865.1"/>
    <property type="molecule type" value="Genomic_DNA"/>
</dbReference>
<dbReference type="Gene3D" id="3.40.50.300">
    <property type="entry name" value="P-loop containing nucleotide triphosphate hydrolases"/>
    <property type="match status" value="1"/>
</dbReference>
<evidence type="ECO:0000313" key="2">
    <source>
        <dbReference type="Proteomes" id="UP000236161"/>
    </source>
</evidence>
<dbReference type="InterPro" id="IPR027417">
    <property type="entry name" value="P-loop_NTPase"/>
</dbReference>
<reference evidence="1 2" key="1">
    <citation type="journal article" date="2017" name="Nature">
        <title>The Apostasia genome and the evolution of orchids.</title>
        <authorList>
            <person name="Zhang G.Q."/>
            <person name="Liu K.W."/>
            <person name="Li Z."/>
            <person name="Lohaus R."/>
            <person name="Hsiao Y.Y."/>
            <person name="Niu S.C."/>
            <person name="Wang J.Y."/>
            <person name="Lin Y.C."/>
            <person name="Xu Q."/>
            <person name="Chen L.J."/>
            <person name="Yoshida K."/>
            <person name="Fujiwara S."/>
            <person name="Wang Z.W."/>
            <person name="Zhang Y.Q."/>
            <person name="Mitsuda N."/>
            <person name="Wang M."/>
            <person name="Liu G.H."/>
            <person name="Pecoraro L."/>
            <person name="Huang H.X."/>
            <person name="Xiao X.J."/>
            <person name="Lin M."/>
            <person name="Wu X.Y."/>
            <person name="Wu W.L."/>
            <person name="Chen Y.Y."/>
            <person name="Chang S.B."/>
            <person name="Sakamoto S."/>
            <person name="Ohme-Takagi M."/>
            <person name="Yagi M."/>
            <person name="Zeng S.J."/>
            <person name="Shen C.Y."/>
            <person name="Yeh C.M."/>
            <person name="Luo Y.B."/>
            <person name="Tsai W.C."/>
            <person name="Van de Peer Y."/>
            <person name="Liu Z.J."/>
        </authorList>
    </citation>
    <scope>NUCLEOTIDE SEQUENCE [LARGE SCALE GENOMIC DNA]</scope>
    <source>
        <strain evidence="2">cv. Shenzhen</strain>
        <tissue evidence="1">Stem</tissue>
    </source>
</reference>
<keyword evidence="2" id="KW-1185">Reference proteome</keyword>
<dbReference type="GO" id="GO:0003924">
    <property type="term" value="F:GTPase activity"/>
    <property type="evidence" value="ECO:0007669"/>
    <property type="project" value="InterPro"/>
</dbReference>
<dbReference type="GO" id="GO:0005525">
    <property type="term" value="F:GTP binding"/>
    <property type="evidence" value="ECO:0007669"/>
    <property type="project" value="InterPro"/>
</dbReference>
<dbReference type="Pfam" id="PF00071">
    <property type="entry name" value="Ras"/>
    <property type="match status" value="1"/>
</dbReference>
<dbReference type="PROSITE" id="PS51419">
    <property type="entry name" value="RAB"/>
    <property type="match status" value="1"/>
</dbReference>
<protein>
    <submittedName>
        <fullName evidence="1">Ras-related protein RABB1b</fullName>
    </submittedName>
</protein>
<dbReference type="PANTHER" id="PTHR47979">
    <property type="entry name" value="DRAB11-RELATED"/>
    <property type="match status" value="1"/>
</dbReference>
<dbReference type="SMART" id="SM00175">
    <property type="entry name" value="RAB"/>
    <property type="match status" value="1"/>
</dbReference>
<dbReference type="STRING" id="1088818.A0A2I0AZA7"/>